<dbReference type="AlphaFoldDB" id="A0AAV7RD92"/>
<evidence type="ECO:0000256" key="1">
    <source>
        <dbReference type="SAM" id="MobiDB-lite"/>
    </source>
</evidence>
<evidence type="ECO:0000313" key="3">
    <source>
        <dbReference type="Proteomes" id="UP001066276"/>
    </source>
</evidence>
<organism evidence="2 3">
    <name type="scientific">Pleurodeles waltl</name>
    <name type="common">Iberian ribbed newt</name>
    <dbReference type="NCBI Taxonomy" id="8319"/>
    <lineage>
        <taxon>Eukaryota</taxon>
        <taxon>Metazoa</taxon>
        <taxon>Chordata</taxon>
        <taxon>Craniata</taxon>
        <taxon>Vertebrata</taxon>
        <taxon>Euteleostomi</taxon>
        <taxon>Amphibia</taxon>
        <taxon>Batrachia</taxon>
        <taxon>Caudata</taxon>
        <taxon>Salamandroidea</taxon>
        <taxon>Salamandridae</taxon>
        <taxon>Pleurodelinae</taxon>
        <taxon>Pleurodeles</taxon>
    </lineage>
</organism>
<evidence type="ECO:0000313" key="2">
    <source>
        <dbReference type="EMBL" id="KAJ1150421.1"/>
    </source>
</evidence>
<reference evidence="2" key="1">
    <citation type="journal article" date="2022" name="bioRxiv">
        <title>Sequencing and chromosome-scale assembly of the giantPleurodeles waltlgenome.</title>
        <authorList>
            <person name="Brown T."/>
            <person name="Elewa A."/>
            <person name="Iarovenko S."/>
            <person name="Subramanian E."/>
            <person name="Araus A.J."/>
            <person name="Petzold A."/>
            <person name="Susuki M."/>
            <person name="Suzuki K.-i.T."/>
            <person name="Hayashi T."/>
            <person name="Toyoda A."/>
            <person name="Oliveira C."/>
            <person name="Osipova E."/>
            <person name="Leigh N.D."/>
            <person name="Simon A."/>
            <person name="Yun M.H."/>
        </authorList>
    </citation>
    <scope>NUCLEOTIDE SEQUENCE</scope>
    <source>
        <strain evidence="2">20211129_DDA</strain>
        <tissue evidence="2">Liver</tissue>
    </source>
</reference>
<gene>
    <name evidence="2" type="ORF">NDU88_003213</name>
</gene>
<protein>
    <submittedName>
        <fullName evidence="2">Uncharacterized protein</fullName>
    </submittedName>
</protein>
<keyword evidence="3" id="KW-1185">Reference proteome</keyword>
<feature type="compositionally biased region" description="Polar residues" evidence="1">
    <location>
        <begin position="81"/>
        <end position="106"/>
    </location>
</feature>
<dbReference type="EMBL" id="JANPWB010000009">
    <property type="protein sequence ID" value="KAJ1150421.1"/>
    <property type="molecule type" value="Genomic_DNA"/>
</dbReference>
<accession>A0AAV7RD92</accession>
<dbReference type="Proteomes" id="UP001066276">
    <property type="component" value="Chromosome 5"/>
</dbReference>
<feature type="region of interest" description="Disordered" evidence="1">
    <location>
        <begin position="55"/>
        <end position="106"/>
    </location>
</feature>
<sequence length="106" mass="11622">MRSKTVWRDAEAGSWLTECAAVGVTELSRTRVRPGHGWCRELSSSDRHLEACLGLRRPEEEERTPEGALEAPLKGAKTAPGPQSEQASRLAGQAQNPLSPSRTMKR</sequence>
<name>A0AAV7RD92_PLEWA</name>
<proteinExistence type="predicted"/>
<comment type="caution">
    <text evidence="2">The sequence shown here is derived from an EMBL/GenBank/DDBJ whole genome shotgun (WGS) entry which is preliminary data.</text>
</comment>